<dbReference type="Proteomes" id="UP000475117">
    <property type="component" value="Chromosome"/>
</dbReference>
<dbReference type="EMBL" id="CP066776">
    <property type="protein sequence ID" value="QQL43890.1"/>
    <property type="molecule type" value="Genomic_DNA"/>
</dbReference>
<evidence type="ECO:0000313" key="2">
    <source>
        <dbReference type="Proteomes" id="UP000475117"/>
    </source>
</evidence>
<keyword evidence="2" id="KW-1185">Reference proteome</keyword>
<evidence type="ECO:0000313" key="1">
    <source>
        <dbReference type="EMBL" id="QQL43890.1"/>
    </source>
</evidence>
<proteinExistence type="predicted"/>
<dbReference type="RefSeq" id="WP_164361947.1">
    <property type="nucleotide sequence ID" value="NZ_CP066776.1"/>
</dbReference>
<dbReference type="AlphaFoldDB" id="A0A6B3L2G4"/>
<protein>
    <submittedName>
        <fullName evidence="1">Uncharacterized protein</fullName>
    </submittedName>
</protein>
<gene>
    <name evidence="1" type="ORF">G3M56_008270</name>
</gene>
<dbReference type="KEGG" id="soa:G3M56_008270"/>
<organism evidence="1 2">
    <name type="scientific">Sulfuriroseicoccus oceanibius</name>
    <dbReference type="NCBI Taxonomy" id="2707525"/>
    <lineage>
        <taxon>Bacteria</taxon>
        <taxon>Pseudomonadati</taxon>
        <taxon>Verrucomicrobiota</taxon>
        <taxon>Verrucomicrobiia</taxon>
        <taxon>Verrucomicrobiales</taxon>
        <taxon>Verrucomicrobiaceae</taxon>
        <taxon>Sulfuriroseicoccus</taxon>
    </lineage>
</organism>
<sequence>MSTGRKLVFTALAAVSMWSPAALADPVADDGAGAQPLAEARMETDAVVWSGLFFAGSAADAQQKGEVPTELAAELVATMKQVEALHAEDYRLLGAATQDVLREYDSWVLPSDVFFIKLDSLGRAEDGALKAMLQVWQQKDVLMKASVSLRPGRPFFVRGPKWGDGHIVLALLLQDDRDAQ</sequence>
<accession>A0A6B3L2G4</accession>
<reference evidence="1 2" key="1">
    <citation type="submission" date="2020-12" db="EMBL/GenBank/DDBJ databases">
        <title>Sulforoseuscoccus oceanibium gen. nov., sp. nov., a representative of the phylum Verrucomicrobia with special cytoplasmic membrane, and proposal of Sulforoseuscoccusaceae fam. nov.</title>
        <authorList>
            <person name="Xi F."/>
        </authorList>
    </citation>
    <scope>NUCLEOTIDE SEQUENCE [LARGE SCALE GENOMIC DNA]</scope>
    <source>
        <strain evidence="1 2">T37</strain>
    </source>
</reference>
<name>A0A6B3L2G4_9BACT</name>